<comment type="catalytic activity">
    <reaction evidence="10">
        <text>O-phospho-L-threonyl-[protein] + H2O = L-threonyl-[protein] + phosphate</text>
        <dbReference type="Rhea" id="RHEA:47004"/>
        <dbReference type="Rhea" id="RHEA-COMP:11060"/>
        <dbReference type="Rhea" id="RHEA-COMP:11605"/>
        <dbReference type="ChEBI" id="CHEBI:15377"/>
        <dbReference type="ChEBI" id="CHEBI:30013"/>
        <dbReference type="ChEBI" id="CHEBI:43474"/>
        <dbReference type="ChEBI" id="CHEBI:61977"/>
        <dbReference type="EC" id="3.1.3.16"/>
    </reaction>
</comment>
<evidence type="ECO:0000256" key="10">
    <source>
        <dbReference type="ARBA" id="ARBA00048336"/>
    </source>
</evidence>
<reference evidence="13" key="1">
    <citation type="submission" date="2021-02" db="EMBL/GenBank/DDBJ databases">
        <authorList>
            <person name="Dougan E. K."/>
            <person name="Rhodes N."/>
            <person name="Thang M."/>
            <person name="Chan C."/>
        </authorList>
    </citation>
    <scope>NUCLEOTIDE SEQUENCE</scope>
</reference>
<evidence type="ECO:0000256" key="4">
    <source>
        <dbReference type="ARBA" id="ARBA00022723"/>
    </source>
</evidence>
<feature type="domain" description="GYF" evidence="11">
    <location>
        <begin position="358"/>
        <end position="419"/>
    </location>
</feature>
<evidence type="ECO:0000256" key="6">
    <source>
        <dbReference type="ARBA" id="ARBA00022842"/>
    </source>
</evidence>
<dbReference type="EC" id="3.1.3.16" evidence="3"/>
<evidence type="ECO:0000256" key="5">
    <source>
        <dbReference type="ARBA" id="ARBA00022801"/>
    </source>
</evidence>
<dbReference type="PANTHER" id="PTHR13832:SF803">
    <property type="entry name" value="PROTEIN PHOSPHATASE 1G"/>
    <property type="match status" value="1"/>
</dbReference>
<dbReference type="OrthoDB" id="10264738at2759"/>
<dbReference type="InterPro" id="IPR015655">
    <property type="entry name" value="PP2C"/>
</dbReference>
<comment type="cofactor">
    <cofactor evidence="1">
        <name>Mn(2+)</name>
        <dbReference type="ChEBI" id="CHEBI:29035"/>
    </cofactor>
</comment>
<dbReference type="GO" id="GO:0046872">
    <property type="term" value="F:metal ion binding"/>
    <property type="evidence" value="ECO:0007669"/>
    <property type="project" value="UniProtKB-KW"/>
</dbReference>
<proteinExistence type="inferred from homology"/>
<comment type="similarity">
    <text evidence="2">Belongs to the PP2C family.</text>
</comment>
<evidence type="ECO:0000256" key="9">
    <source>
        <dbReference type="ARBA" id="ARBA00047761"/>
    </source>
</evidence>
<protein>
    <recommendedName>
        <fullName evidence="3">protein-serine/threonine phosphatase</fullName>
        <ecNumber evidence="3">3.1.3.16</ecNumber>
    </recommendedName>
</protein>
<dbReference type="Gene3D" id="3.30.1490.40">
    <property type="match status" value="1"/>
</dbReference>
<dbReference type="GO" id="GO:0004722">
    <property type="term" value="F:protein serine/threonine phosphatase activity"/>
    <property type="evidence" value="ECO:0007669"/>
    <property type="project" value="UniProtKB-EC"/>
</dbReference>
<evidence type="ECO:0000256" key="8">
    <source>
        <dbReference type="ARBA" id="ARBA00023211"/>
    </source>
</evidence>
<feature type="domain" description="PPM-type phosphatase" evidence="12">
    <location>
        <begin position="1"/>
        <end position="188"/>
    </location>
</feature>
<dbReference type="SMART" id="SM00332">
    <property type="entry name" value="PP2Cc"/>
    <property type="match status" value="1"/>
</dbReference>
<evidence type="ECO:0000259" key="11">
    <source>
        <dbReference type="PROSITE" id="PS50829"/>
    </source>
</evidence>
<dbReference type="SUPFAM" id="SSF81606">
    <property type="entry name" value="PP2C-like"/>
    <property type="match status" value="1"/>
</dbReference>
<keyword evidence="14" id="KW-1185">Reference proteome</keyword>
<dbReference type="Gene3D" id="3.60.40.10">
    <property type="entry name" value="PPM-type phosphatase domain"/>
    <property type="match status" value="1"/>
</dbReference>
<dbReference type="Proteomes" id="UP000601435">
    <property type="component" value="Unassembled WGS sequence"/>
</dbReference>
<dbReference type="InterPro" id="IPR035445">
    <property type="entry name" value="GYF-like_dom_sf"/>
</dbReference>
<organism evidence="13 14">
    <name type="scientific">Symbiodinium necroappetens</name>
    <dbReference type="NCBI Taxonomy" id="1628268"/>
    <lineage>
        <taxon>Eukaryota</taxon>
        <taxon>Sar</taxon>
        <taxon>Alveolata</taxon>
        <taxon>Dinophyceae</taxon>
        <taxon>Suessiales</taxon>
        <taxon>Symbiodiniaceae</taxon>
        <taxon>Symbiodinium</taxon>
    </lineage>
</organism>
<sequence>MASCGSTCAAAGVELKDSQDPGIFKCFLANAGDSRGLLVQLRQGAEPVIVASQDHKPDLPAERERISRAGGFVTGTSRMNPDVARVDGNLAVSRGFGDFDFKKNPDKDATQQKVSYVPELFFADLGSGDLVILACDGIFDVMSSEKLVEELLQHLAEGRDLGDAAEAVLHSCLLLGSRDNMTLMVSQLGPPTSEGAWEDGVSISGLSSFHDIKDKDLQKLHFDFLEHCAQLGPLPAPERALYEEVRERMRAESDVQSRLEALVEELQPGETPAGALRRLRPKKRKADDDKCSFTRISELCDQLVFDGIASVYEASRAELMKLRSVKARGKMKDKTAKKTCPVKDAEVDAAKAAEDPSCENWQYRWAAGDEQGVVFGPFRRDMLAEWKRLGCFNEERPAEFRRVGDEGDAWLDWSEVSFD</sequence>
<dbReference type="InterPro" id="IPR003169">
    <property type="entry name" value="GYF"/>
</dbReference>
<dbReference type="EMBL" id="CAJNJA010063286">
    <property type="protein sequence ID" value="CAE7879189.1"/>
    <property type="molecule type" value="Genomic_DNA"/>
</dbReference>
<dbReference type="Pfam" id="PF00481">
    <property type="entry name" value="PP2C"/>
    <property type="match status" value="1"/>
</dbReference>
<evidence type="ECO:0000256" key="2">
    <source>
        <dbReference type="ARBA" id="ARBA00006702"/>
    </source>
</evidence>
<evidence type="ECO:0000313" key="13">
    <source>
        <dbReference type="EMBL" id="CAE7879189.1"/>
    </source>
</evidence>
<keyword evidence="7" id="KW-0904">Protein phosphatase</keyword>
<dbReference type="PROSITE" id="PS50829">
    <property type="entry name" value="GYF"/>
    <property type="match status" value="1"/>
</dbReference>
<evidence type="ECO:0000256" key="3">
    <source>
        <dbReference type="ARBA" id="ARBA00013081"/>
    </source>
</evidence>
<comment type="caution">
    <text evidence="13">The sequence shown here is derived from an EMBL/GenBank/DDBJ whole genome shotgun (WGS) entry which is preliminary data.</text>
</comment>
<keyword evidence="5" id="KW-0378">Hydrolase</keyword>
<keyword evidence="6" id="KW-0460">Magnesium</keyword>
<evidence type="ECO:0000256" key="7">
    <source>
        <dbReference type="ARBA" id="ARBA00022912"/>
    </source>
</evidence>
<dbReference type="PANTHER" id="PTHR13832">
    <property type="entry name" value="PROTEIN PHOSPHATASE 2C"/>
    <property type="match status" value="1"/>
</dbReference>
<dbReference type="PROSITE" id="PS51746">
    <property type="entry name" value="PPM_2"/>
    <property type="match status" value="1"/>
</dbReference>
<keyword evidence="4" id="KW-0479">Metal-binding</keyword>
<accession>A0A813AVT2</accession>
<evidence type="ECO:0000259" key="12">
    <source>
        <dbReference type="PROSITE" id="PS51746"/>
    </source>
</evidence>
<dbReference type="CDD" id="cd00143">
    <property type="entry name" value="PP2Cc"/>
    <property type="match status" value="1"/>
</dbReference>
<dbReference type="SUPFAM" id="SSF55277">
    <property type="entry name" value="GYF domain"/>
    <property type="match status" value="1"/>
</dbReference>
<dbReference type="AlphaFoldDB" id="A0A813AVT2"/>
<dbReference type="InterPro" id="IPR036457">
    <property type="entry name" value="PPM-type-like_dom_sf"/>
</dbReference>
<name>A0A813AVT2_9DINO</name>
<evidence type="ECO:0000256" key="1">
    <source>
        <dbReference type="ARBA" id="ARBA00001936"/>
    </source>
</evidence>
<dbReference type="InterPro" id="IPR001932">
    <property type="entry name" value="PPM-type_phosphatase-like_dom"/>
</dbReference>
<evidence type="ECO:0000313" key="14">
    <source>
        <dbReference type="Proteomes" id="UP000601435"/>
    </source>
</evidence>
<comment type="catalytic activity">
    <reaction evidence="9">
        <text>O-phospho-L-seryl-[protein] + H2O = L-seryl-[protein] + phosphate</text>
        <dbReference type="Rhea" id="RHEA:20629"/>
        <dbReference type="Rhea" id="RHEA-COMP:9863"/>
        <dbReference type="Rhea" id="RHEA-COMP:11604"/>
        <dbReference type="ChEBI" id="CHEBI:15377"/>
        <dbReference type="ChEBI" id="CHEBI:29999"/>
        <dbReference type="ChEBI" id="CHEBI:43474"/>
        <dbReference type="ChEBI" id="CHEBI:83421"/>
        <dbReference type="EC" id="3.1.3.16"/>
    </reaction>
</comment>
<gene>
    <name evidence="13" type="primary">ppm-1.A</name>
    <name evidence="13" type="ORF">SNEC2469_LOCUS28779</name>
</gene>
<keyword evidence="8" id="KW-0464">Manganese</keyword>